<dbReference type="InterPro" id="IPR051200">
    <property type="entry name" value="Host-pathogen_enzymatic-act"/>
</dbReference>
<evidence type="ECO:0000313" key="5">
    <source>
        <dbReference type="Proteomes" id="UP000009168"/>
    </source>
</evidence>
<feature type="region of interest" description="Disordered" evidence="1">
    <location>
        <begin position="1581"/>
        <end position="1655"/>
    </location>
</feature>
<keyword evidence="5" id="KW-1185">Reference proteome</keyword>
<dbReference type="InterPro" id="IPR036322">
    <property type="entry name" value="WD40_repeat_dom_sf"/>
</dbReference>
<dbReference type="InterPro" id="IPR013783">
    <property type="entry name" value="Ig-like_fold"/>
</dbReference>
<feature type="domain" description="Dystroglycan-type cadherin-like" evidence="3">
    <location>
        <begin position="1014"/>
        <end position="1118"/>
    </location>
</feature>
<dbReference type="KEGG" id="tet:TTHERM_00266500"/>
<dbReference type="PANTHER" id="PTHR47197:SF3">
    <property type="entry name" value="DIHYDRO-HEME D1 DEHYDROGENASE"/>
    <property type="match status" value="1"/>
</dbReference>
<dbReference type="GeneID" id="7840724"/>
<proteinExistence type="predicted"/>
<feature type="compositionally biased region" description="Polar residues" evidence="1">
    <location>
        <begin position="1600"/>
        <end position="1615"/>
    </location>
</feature>
<dbReference type="Proteomes" id="UP000009168">
    <property type="component" value="Unassembled WGS sequence"/>
</dbReference>
<organism evidence="4 5">
    <name type="scientific">Tetrahymena thermophila (strain SB210)</name>
    <dbReference type="NCBI Taxonomy" id="312017"/>
    <lineage>
        <taxon>Eukaryota</taxon>
        <taxon>Sar</taxon>
        <taxon>Alveolata</taxon>
        <taxon>Ciliophora</taxon>
        <taxon>Intramacronucleata</taxon>
        <taxon>Oligohymenophorea</taxon>
        <taxon>Hymenostomatida</taxon>
        <taxon>Tetrahymenina</taxon>
        <taxon>Tetrahymenidae</taxon>
        <taxon>Tetrahymena</taxon>
    </lineage>
</organism>
<protein>
    <recommendedName>
        <fullName evidence="3">Dystroglycan-type cadherin-like domain-containing protein</fullName>
    </recommendedName>
</protein>
<evidence type="ECO:0000313" key="4">
    <source>
        <dbReference type="EMBL" id="EAR95640.2"/>
    </source>
</evidence>
<dbReference type="InterPro" id="IPR011044">
    <property type="entry name" value="Quino_amine_DH_bsu"/>
</dbReference>
<dbReference type="InterPro" id="IPR015943">
    <property type="entry name" value="WD40/YVTN_repeat-like_dom_sf"/>
</dbReference>
<evidence type="ECO:0000256" key="2">
    <source>
        <dbReference type="SAM" id="SignalP"/>
    </source>
</evidence>
<gene>
    <name evidence="4" type="ORF">TTHERM_00266500</name>
</gene>
<dbReference type="PANTHER" id="PTHR47197">
    <property type="entry name" value="PROTEIN NIRF"/>
    <property type="match status" value="1"/>
</dbReference>
<evidence type="ECO:0000259" key="3">
    <source>
        <dbReference type="SMART" id="SM00736"/>
    </source>
</evidence>
<dbReference type="InterPro" id="IPR015919">
    <property type="entry name" value="Cadherin-like_sf"/>
</dbReference>
<name>I7M175_TETTS</name>
<feature type="signal peptide" evidence="2">
    <location>
        <begin position="1"/>
        <end position="21"/>
    </location>
</feature>
<dbReference type="SUPFAM" id="SSF50969">
    <property type="entry name" value="YVTN repeat-like/Quinoprotein amine dehydrogenase"/>
    <property type="match status" value="1"/>
</dbReference>
<dbReference type="RefSeq" id="XP_001015885.2">
    <property type="nucleotide sequence ID" value="XM_001015885.2"/>
</dbReference>
<dbReference type="SUPFAM" id="SSF49313">
    <property type="entry name" value="Cadherin-like"/>
    <property type="match status" value="1"/>
</dbReference>
<dbReference type="InParanoid" id="I7M175"/>
<dbReference type="Gene3D" id="2.130.10.10">
    <property type="entry name" value="YVTN repeat-like/Quinoprotein amine dehydrogenase"/>
    <property type="match status" value="1"/>
</dbReference>
<dbReference type="GO" id="GO:0016020">
    <property type="term" value="C:membrane"/>
    <property type="evidence" value="ECO:0007669"/>
    <property type="project" value="InterPro"/>
</dbReference>
<reference evidence="5" key="1">
    <citation type="journal article" date="2006" name="PLoS Biol.">
        <title>Macronuclear genome sequence of the ciliate Tetrahymena thermophila, a model eukaryote.</title>
        <authorList>
            <person name="Eisen J.A."/>
            <person name="Coyne R.S."/>
            <person name="Wu M."/>
            <person name="Wu D."/>
            <person name="Thiagarajan M."/>
            <person name="Wortman J.R."/>
            <person name="Badger J.H."/>
            <person name="Ren Q."/>
            <person name="Amedeo P."/>
            <person name="Jones K.M."/>
            <person name="Tallon L.J."/>
            <person name="Delcher A.L."/>
            <person name="Salzberg S.L."/>
            <person name="Silva J.C."/>
            <person name="Haas B.J."/>
            <person name="Majoros W.H."/>
            <person name="Farzad M."/>
            <person name="Carlton J.M."/>
            <person name="Smith R.K. Jr."/>
            <person name="Garg J."/>
            <person name="Pearlman R.E."/>
            <person name="Karrer K.M."/>
            <person name="Sun L."/>
            <person name="Manning G."/>
            <person name="Elde N.C."/>
            <person name="Turkewitz A.P."/>
            <person name="Asai D.J."/>
            <person name="Wilkes D.E."/>
            <person name="Wang Y."/>
            <person name="Cai H."/>
            <person name="Collins K."/>
            <person name="Stewart B.A."/>
            <person name="Lee S.R."/>
            <person name="Wilamowska K."/>
            <person name="Weinberg Z."/>
            <person name="Ruzzo W.L."/>
            <person name="Wloga D."/>
            <person name="Gaertig J."/>
            <person name="Frankel J."/>
            <person name="Tsao C.-C."/>
            <person name="Gorovsky M.A."/>
            <person name="Keeling P.J."/>
            <person name="Waller R.F."/>
            <person name="Patron N.J."/>
            <person name="Cherry J.M."/>
            <person name="Stover N.A."/>
            <person name="Krieger C.J."/>
            <person name="del Toro C."/>
            <person name="Ryder H.F."/>
            <person name="Williamson S.C."/>
            <person name="Barbeau R.A."/>
            <person name="Hamilton E.P."/>
            <person name="Orias E."/>
        </authorList>
    </citation>
    <scope>NUCLEOTIDE SEQUENCE [LARGE SCALE GENOMIC DNA]</scope>
    <source>
        <strain evidence="5">SB210</strain>
    </source>
</reference>
<feature type="compositionally biased region" description="Basic residues" evidence="1">
    <location>
        <begin position="1581"/>
        <end position="1593"/>
    </location>
</feature>
<feature type="chain" id="PRO_5003712131" description="Dystroglycan-type cadherin-like domain-containing protein" evidence="2">
    <location>
        <begin position="22"/>
        <end position="1669"/>
    </location>
</feature>
<evidence type="ECO:0000256" key="1">
    <source>
        <dbReference type="SAM" id="MobiDB-lite"/>
    </source>
</evidence>
<dbReference type="Gene3D" id="2.60.40.10">
    <property type="entry name" value="Immunoglobulins"/>
    <property type="match status" value="1"/>
</dbReference>
<sequence>MKKYHLSFLAIFLNILQLINGQLPQNWVYSPQYSYLVKANNQQSLFSKILVSSSTGLIFISAGDDGIKVIDPNQQFNVTASLKTKEHIEGFAITQDANYIFLSKSSMLTIYSFNVNTFTQVGQDNQQVFITDIIINKAEDTLYILQVNGVVRILDISQKSNPTFIGQITWYPQQIYGAFLSDDEKFLFISQDYQGLGIFTINKQKKQITGKLLGSYPGATQGSSHKSLITPDKRYLINLDQRNGLSFADFSQVINADLNHSPYSFQYFLNQWWPSEVTVPSPYSMCLSKDSNFLFIGVRSIGIYTIDITNIYSPSTYIWAYFSHHGNSIALSPTSNYLYFSNSVSFMAFRRMKPLLGNKYVSLYNGNHSVSFNYSDTRYYWRCDFDPYRQIYIGAFDTDGLWFIDTSNPVNLTSIQSSYKPPGSNANIDVFYPLNNYKVLITPMNDGVNFIAVLDVSSYTNIQVIQKVPLGLPVNGYVKDIDGNSQNTLIVVAIDRVIVFVDIKTIGSFFVIALWEFLPYMKGLTTGVMLSYNQKYFIGACRGYGYFVLDIQDFKNIKLVNYIESNGAEQVYKSTTFNYQYYLIDGLGGLYIMDQTKLPQFIQFSQIDIEGWTNDITYLQNEQTVIVATMQQGMIYLIDISDNQNPFIVSSYQYSQQNGFVSCATQDFSKLFIDNNLEMRLLPLTVPVQLHTDYLEILGYTEQGDMIFNIINDPDSFKFLVGQKIKLNFCFLYEPLDLVVSNVKFIQNQVELPFPTWIVYDPVEISAVVTITNNAVNPANLSQPLLNTLVLTTIRPLSKYDFLFKTKSCTTSLEQAEAIFNQLQEDGIIDENNLVPSTLSFNSLQFIQMKNTNLFPNSTPKQQDDNYRLSQQLKYTLLNSIQNTPVYFLVYPSLNLVIDGSTQSYISTTAPLVSIQIEIPKFYGKFIFSNQVSVNISVNPEMNIIIITGRSQNVNNFLSQKVIIFPISPIKYRDITATITITDSMNYPIVKTAKTFQFPFLSEKQNIQQNPNKKLQNQFEDDIEIETQFSFGIDPQTFIVPDINTKVTYTILRMKGGQFVPLDNSDWLQFDNQLNKFYGIPPQSAFQTSIEIEVLGSDGYTSTSQTFVIHVTRLPLTLLLQLLVTILGPLTGLFGLYKFRGDFYNIFYSKRNMYSRVSCKPNQQFILKIPLILNEVTSSIDIMNSLEKKLKSIQKQQKKLIKMLRLPPSERQSLDQQQQNQRSNKKKVTKLMKLNTTITQGINYFQELVSVNINSIAQNYKKRLETLQKSEKKSQFEKFYLKSNGSLDYQLFLEHIIEYDFKFKFNNQNTSTKLMKEELTKEHSALEQCLKFQLAIKLMKFDQKSQVVFDFLKYYSLVTNPNLTNNDWYKYLINIKQTDDLDTFGNAIVFPSFSFYYLRLSKALKLIDIQIDKEILNLEFSEEILINQKKERIYDQIYKDKEINLYLIEQYMYSHAAGVKSKLPNSFFPSIGESIYIDSHEINSLVALRYNPGACECFEKFFGLDFKPYGPQGNIQLPNWLSLETLPSLIVLKGKPDFSNAEDLLIKISTIQNYNIRKFMLNVEKDLIQFNHFRKSILSKKQTPKNKHFKKKGQRMDIPISSSFNSKKNQTQRLTYSKKGKSQNQNQLIQFSEEEEEELSNIESGQKSNRQQQTNTNIINFENIFSNNI</sequence>
<dbReference type="SUPFAM" id="SSF50978">
    <property type="entry name" value="WD40 repeat-like"/>
    <property type="match status" value="1"/>
</dbReference>
<accession>I7M175</accession>
<dbReference type="InterPro" id="IPR006644">
    <property type="entry name" value="Cadg"/>
</dbReference>
<dbReference type="EMBL" id="GG662703">
    <property type="protein sequence ID" value="EAR95640.2"/>
    <property type="molecule type" value="Genomic_DNA"/>
</dbReference>
<dbReference type="SMART" id="SM00736">
    <property type="entry name" value="CADG"/>
    <property type="match status" value="1"/>
</dbReference>
<keyword evidence="2" id="KW-0732">Signal</keyword>
<dbReference type="GO" id="GO:0005509">
    <property type="term" value="F:calcium ion binding"/>
    <property type="evidence" value="ECO:0007669"/>
    <property type="project" value="InterPro"/>
</dbReference>